<name>A0A099KDH7_COLPS</name>
<organism evidence="1 2">
    <name type="scientific">Colwellia psychrerythraea</name>
    <name type="common">Vibrio psychroerythus</name>
    <dbReference type="NCBI Taxonomy" id="28229"/>
    <lineage>
        <taxon>Bacteria</taxon>
        <taxon>Pseudomonadati</taxon>
        <taxon>Pseudomonadota</taxon>
        <taxon>Gammaproteobacteria</taxon>
        <taxon>Alteromonadales</taxon>
        <taxon>Colwelliaceae</taxon>
        <taxon>Colwellia</taxon>
    </lineage>
</organism>
<dbReference type="Proteomes" id="UP000029843">
    <property type="component" value="Unassembled WGS sequence"/>
</dbReference>
<evidence type="ECO:0000313" key="1">
    <source>
        <dbReference type="EMBL" id="KGJ88804.1"/>
    </source>
</evidence>
<reference evidence="1 2" key="1">
    <citation type="submission" date="2014-08" db="EMBL/GenBank/DDBJ databases">
        <title>Genomic and Phenotypic Diversity of Colwellia psychrerythraea strains from Disparate Marine Basins.</title>
        <authorList>
            <person name="Techtmann S.M."/>
            <person name="Stelling S.C."/>
            <person name="Utturkar S.M."/>
            <person name="Alshibli N."/>
            <person name="Harris A."/>
            <person name="Brown S.D."/>
            <person name="Hazen T.C."/>
        </authorList>
    </citation>
    <scope>NUCLEOTIDE SEQUENCE [LARGE SCALE GENOMIC DNA]</scope>
    <source>
        <strain evidence="1 2">ND2E</strain>
    </source>
</reference>
<accession>A0A099KDH7</accession>
<gene>
    <name evidence="1" type="ORF">ND2E_0097</name>
</gene>
<evidence type="ECO:0000313" key="2">
    <source>
        <dbReference type="Proteomes" id="UP000029843"/>
    </source>
</evidence>
<dbReference type="RefSeq" id="WP_033094714.1">
    <property type="nucleotide sequence ID" value="NZ_JQED01000042.1"/>
</dbReference>
<protein>
    <submittedName>
        <fullName evidence="1">Uncharacterized protein</fullName>
    </submittedName>
</protein>
<sequence length="74" mass="8521">MSYINNLAMASTRLLNTLLGGRANQSLSARAYVNSQHSKRWDIARNSIDKLFYKQTDHCKKAVTWDAQFNKRSD</sequence>
<dbReference type="EMBL" id="JQED01000042">
    <property type="protein sequence ID" value="KGJ88804.1"/>
    <property type="molecule type" value="Genomic_DNA"/>
</dbReference>
<proteinExistence type="predicted"/>
<dbReference type="AlphaFoldDB" id="A0A099KDH7"/>
<dbReference type="PATRIC" id="fig|28229.4.peg.3034"/>
<comment type="caution">
    <text evidence="1">The sequence shown here is derived from an EMBL/GenBank/DDBJ whole genome shotgun (WGS) entry which is preliminary data.</text>
</comment>